<comment type="caution">
    <text evidence="2">The sequence shown here is derived from an EMBL/GenBank/DDBJ whole genome shotgun (WGS) entry which is preliminary data.</text>
</comment>
<dbReference type="EC" id="6.3.5.7" evidence="2"/>
<dbReference type="Pfam" id="PF01425">
    <property type="entry name" value="Amidase"/>
    <property type="match status" value="1"/>
</dbReference>
<dbReference type="InterPro" id="IPR023631">
    <property type="entry name" value="Amidase_dom"/>
</dbReference>
<dbReference type="GO" id="GO:0050567">
    <property type="term" value="F:glutaminyl-tRNA synthase (glutamine-hydrolyzing) activity"/>
    <property type="evidence" value="ECO:0007669"/>
    <property type="project" value="UniProtKB-EC"/>
</dbReference>
<sequence>MRQLIKREFVNAFKSVDTILLPTAPTPAFRKGELVNDPIQMYMADVFTLPVNLAGLPGLSLNAGFSKDGRPLGVQFIGSWWGEEDLLSIAALHEKAYGTAPIAQGGVC</sequence>
<dbReference type="SUPFAM" id="SSF75304">
    <property type="entry name" value="Amidase signature (AS) enzymes"/>
    <property type="match status" value="1"/>
</dbReference>
<dbReference type="InterPro" id="IPR000120">
    <property type="entry name" value="Amidase"/>
</dbReference>
<dbReference type="InterPro" id="IPR036928">
    <property type="entry name" value="AS_sf"/>
</dbReference>
<accession>A0A645ENN3</accession>
<dbReference type="EMBL" id="VSSQ01049550">
    <property type="protein sequence ID" value="MPN03625.1"/>
    <property type="molecule type" value="Genomic_DNA"/>
</dbReference>
<feature type="domain" description="Amidase" evidence="1">
    <location>
        <begin position="2"/>
        <end position="87"/>
    </location>
</feature>
<proteinExistence type="predicted"/>
<evidence type="ECO:0000313" key="2">
    <source>
        <dbReference type="EMBL" id="MPN03625.1"/>
    </source>
</evidence>
<organism evidence="2">
    <name type="scientific">bioreactor metagenome</name>
    <dbReference type="NCBI Taxonomy" id="1076179"/>
    <lineage>
        <taxon>unclassified sequences</taxon>
        <taxon>metagenomes</taxon>
        <taxon>ecological metagenomes</taxon>
    </lineage>
</organism>
<name>A0A645ENN3_9ZZZZ</name>
<evidence type="ECO:0000259" key="1">
    <source>
        <dbReference type="Pfam" id="PF01425"/>
    </source>
</evidence>
<keyword evidence="2" id="KW-0808">Transferase</keyword>
<dbReference type="GO" id="GO:0016740">
    <property type="term" value="F:transferase activity"/>
    <property type="evidence" value="ECO:0007669"/>
    <property type="project" value="UniProtKB-KW"/>
</dbReference>
<dbReference type="AlphaFoldDB" id="A0A645ENN3"/>
<keyword evidence="2" id="KW-0436">Ligase</keyword>
<gene>
    <name evidence="2" type="primary">gatA_34</name>
    <name evidence="2" type="ORF">SDC9_150856</name>
</gene>
<dbReference type="PANTHER" id="PTHR11895:SF151">
    <property type="entry name" value="GLUTAMYL-TRNA(GLN) AMIDOTRANSFERASE SUBUNIT A"/>
    <property type="match status" value="1"/>
</dbReference>
<reference evidence="2" key="1">
    <citation type="submission" date="2019-08" db="EMBL/GenBank/DDBJ databases">
        <authorList>
            <person name="Kucharzyk K."/>
            <person name="Murdoch R.W."/>
            <person name="Higgins S."/>
            <person name="Loffler F."/>
        </authorList>
    </citation>
    <scope>NUCLEOTIDE SEQUENCE</scope>
</reference>
<dbReference type="PANTHER" id="PTHR11895">
    <property type="entry name" value="TRANSAMIDASE"/>
    <property type="match status" value="1"/>
</dbReference>
<dbReference type="Gene3D" id="3.90.1300.10">
    <property type="entry name" value="Amidase signature (AS) domain"/>
    <property type="match status" value="1"/>
</dbReference>
<protein>
    <submittedName>
        <fullName evidence="2">Glutamyl-tRNA(Gln) amidotransferase subunit A</fullName>
        <ecNumber evidence="2">6.3.5.7</ecNumber>
    </submittedName>
</protein>